<comment type="cofactor">
    <cofactor evidence="14">
        <name>[2Fe-2S] cluster</name>
        <dbReference type="ChEBI" id="CHEBI:190135"/>
    </cofactor>
    <text evidence="14">Binds 1 [2Fe-2S] cluster. The cluster is coordinated with 3 cysteines and 1 arginine.</text>
</comment>
<dbReference type="UniPathway" id="UPA00078">
    <property type="reaction ID" value="UER00162"/>
</dbReference>
<dbReference type="PIRSF" id="PIRSF001619">
    <property type="entry name" value="Biotin_synth"/>
    <property type="match status" value="1"/>
</dbReference>
<dbReference type="PANTHER" id="PTHR22976">
    <property type="entry name" value="BIOTIN SYNTHASE"/>
    <property type="match status" value="1"/>
</dbReference>
<dbReference type="SFLD" id="SFLDG01278">
    <property type="entry name" value="biotin_synthase_like"/>
    <property type="match status" value="1"/>
</dbReference>
<dbReference type="STRING" id="927083.DB32_007855"/>
<keyword evidence="7 13" id="KW-0001">2Fe-2S</keyword>
<dbReference type="PROSITE" id="PS51918">
    <property type="entry name" value="RADICAL_SAM"/>
    <property type="match status" value="1"/>
</dbReference>
<dbReference type="Pfam" id="PF06968">
    <property type="entry name" value="BATS"/>
    <property type="match status" value="1"/>
</dbReference>
<dbReference type="Proteomes" id="UP000034883">
    <property type="component" value="Chromosome"/>
</dbReference>
<dbReference type="FunFam" id="3.20.20.70:FF:000011">
    <property type="entry name" value="Biotin synthase"/>
    <property type="match status" value="1"/>
</dbReference>
<evidence type="ECO:0000256" key="4">
    <source>
        <dbReference type="ARBA" id="ARBA00022485"/>
    </source>
</evidence>
<dbReference type="SFLD" id="SFLDF00272">
    <property type="entry name" value="biotin_synthase"/>
    <property type="match status" value="1"/>
</dbReference>
<gene>
    <name evidence="13" type="primary">bioB</name>
    <name evidence="17" type="ORF">DB32_007855</name>
</gene>
<name>A0A0F6W986_9BACT</name>
<dbReference type="GO" id="GO:0051537">
    <property type="term" value="F:2 iron, 2 sulfur cluster binding"/>
    <property type="evidence" value="ECO:0007669"/>
    <property type="project" value="UniProtKB-KW"/>
</dbReference>
<dbReference type="EMBL" id="CP011125">
    <property type="protein sequence ID" value="AKF10706.1"/>
    <property type="molecule type" value="Genomic_DNA"/>
</dbReference>
<dbReference type="Gene3D" id="3.20.20.70">
    <property type="entry name" value="Aldolase class I"/>
    <property type="match status" value="1"/>
</dbReference>
<feature type="binding site" evidence="13 14">
    <location>
        <position position="132"/>
    </location>
    <ligand>
        <name>[2Fe-2S] cluster</name>
        <dbReference type="ChEBI" id="CHEBI:190135"/>
    </ligand>
</feature>
<dbReference type="PANTHER" id="PTHR22976:SF2">
    <property type="entry name" value="BIOTIN SYNTHASE, MITOCHONDRIAL"/>
    <property type="match status" value="1"/>
</dbReference>
<evidence type="ECO:0000256" key="11">
    <source>
        <dbReference type="ARBA" id="ARBA00023014"/>
    </source>
</evidence>
<dbReference type="SMART" id="SM00729">
    <property type="entry name" value="Elp3"/>
    <property type="match status" value="1"/>
</dbReference>
<organism evidence="17 18">
    <name type="scientific">Sandaracinus amylolyticus</name>
    <dbReference type="NCBI Taxonomy" id="927083"/>
    <lineage>
        <taxon>Bacteria</taxon>
        <taxon>Pseudomonadati</taxon>
        <taxon>Myxococcota</taxon>
        <taxon>Polyangia</taxon>
        <taxon>Polyangiales</taxon>
        <taxon>Sandaracinaceae</taxon>
        <taxon>Sandaracinus</taxon>
    </lineage>
</organism>
<comment type="cofactor">
    <cofactor evidence="13">
        <name>[2Fe-2S] cluster</name>
        <dbReference type="ChEBI" id="CHEBI:190135"/>
    </cofactor>
    <text evidence="13">Binds 1 [2Fe-2S] cluster. The cluster is coordinated with 3 cysteines and 1 arginine.</text>
</comment>
<evidence type="ECO:0000256" key="7">
    <source>
        <dbReference type="ARBA" id="ARBA00022714"/>
    </source>
</evidence>
<dbReference type="InterPro" id="IPR006638">
    <property type="entry name" value="Elp3/MiaA/NifB-like_rSAM"/>
</dbReference>
<comment type="subunit">
    <text evidence="13">Homodimer.</text>
</comment>
<evidence type="ECO:0000256" key="8">
    <source>
        <dbReference type="ARBA" id="ARBA00022723"/>
    </source>
</evidence>
<sequence length="353" mass="38271">MQSPEIRHDWTLDEVLAIHELPLTDLLLRAQMVHRRFHPPDSVQLCTLLSVKTGGCPEDCGYCPQSSKHDTSVEPERLLSVDEVLSSARRARESGSTRFCMGAAWREVKDGPAFDRVVDMVKGVRELGLEACATLGMLTEDQAKKLAAAGLTAYNHNLDTSREHYGEIISTRTYDDRLKTISNVAKAGISLCCGGILGMGESTRDRCEMLRTLAALDPQPGSVPINALVAVEGTPLEDQPKVDPIDMVRAIATARIVMPRAMVRLSAGRADLSREAQILCFMAGANSIFYGDKLLTTGNPDVAADRALLHDAGMKPMLPYASPDPTVQSTRERGPQPKPGTIALSARIPADAE</sequence>
<dbReference type="GO" id="GO:0009102">
    <property type="term" value="P:biotin biosynthetic process"/>
    <property type="evidence" value="ECO:0007669"/>
    <property type="project" value="UniProtKB-UniRule"/>
</dbReference>
<comment type="pathway">
    <text evidence="1 13">Cofactor biosynthesis; biotin biosynthesis; biotin from 7,8-diaminononanoate: step 2/2.</text>
</comment>
<keyword evidence="9 13" id="KW-0093">Biotin biosynthesis</keyword>
<dbReference type="SMART" id="SM00876">
    <property type="entry name" value="BATS"/>
    <property type="match status" value="1"/>
</dbReference>
<dbReference type="HAMAP" id="MF_01694">
    <property type="entry name" value="BioB"/>
    <property type="match status" value="1"/>
</dbReference>
<dbReference type="InterPro" id="IPR010722">
    <property type="entry name" value="BATS_dom"/>
</dbReference>
<dbReference type="InterPro" id="IPR058240">
    <property type="entry name" value="rSAM_sf"/>
</dbReference>
<comment type="similarity">
    <text evidence="2 13">Belongs to the radical SAM superfamily. Biotin synthase family.</text>
</comment>
<evidence type="ECO:0000259" key="16">
    <source>
        <dbReference type="PROSITE" id="PS51918"/>
    </source>
</evidence>
<keyword evidence="8 13" id="KW-0479">Metal-binding</keyword>
<evidence type="ECO:0000256" key="10">
    <source>
        <dbReference type="ARBA" id="ARBA00023004"/>
    </source>
</evidence>
<feature type="binding site" evidence="13 14">
    <location>
        <position position="264"/>
    </location>
    <ligand>
        <name>[2Fe-2S] cluster</name>
        <dbReference type="ChEBI" id="CHEBI:190135"/>
    </ligand>
</feature>
<dbReference type="Pfam" id="PF04055">
    <property type="entry name" value="Radical_SAM"/>
    <property type="match status" value="1"/>
</dbReference>
<evidence type="ECO:0000256" key="13">
    <source>
        <dbReference type="HAMAP-Rule" id="MF_01694"/>
    </source>
</evidence>
<feature type="region of interest" description="Disordered" evidence="15">
    <location>
        <begin position="319"/>
        <end position="353"/>
    </location>
</feature>
<proteinExistence type="inferred from homology"/>
<dbReference type="InterPro" id="IPR013785">
    <property type="entry name" value="Aldolase_TIM"/>
</dbReference>
<dbReference type="KEGG" id="samy:DB32_007855"/>
<evidence type="ECO:0000256" key="5">
    <source>
        <dbReference type="ARBA" id="ARBA00022679"/>
    </source>
</evidence>
<dbReference type="SFLD" id="SFLDG01060">
    <property type="entry name" value="BATS_domain_containing"/>
    <property type="match status" value="1"/>
</dbReference>
<reference evidence="17 18" key="1">
    <citation type="submission" date="2015-03" db="EMBL/GenBank/DDBJ databases">
        <title>Genome assembly of Sandaracinus amylolyticus DSM 53668.</title>
        <authorList>
            <person name="Sharma G."/>
            <person name="Subramanian S."/>
        </authorList>
    </citation>
    <scope>NUCLEOTIDE SEQUENCE [LARGE SCALE GENOMIC DNA]</scope>
    <source>
        <strain evidence="17 18">DSM 53668</strain>
    </source>
</reference>
<evidence type="ECO:0000256" key="12">
    <source>
        <dbReference type="ARBA" id="ARBA00051157"/>
    </source>
</evidence>
<dbReference type="GO" id="GO:0005506">
    <property type="term" value="F:iron ion binding"/>
    <property type="evidence" value="ECO:0007669"/>
    <property type="project" value="UniProtKB-UniRule"/>
</dbReference>
<dbReference type="SUPFAM" id="SSF102114">
    <property type="entry name" value="Radical SAM enzymes"/>
    <property type="match status" value="1"/>
</dbReference>
<keyword evidence="10 13" id="KW-0408">Iron</keyword>
<evidence type="ECO:0000313" key="18">
    <source>
        <dbReference type="Proteomes" id="UP000034883"/>
    </source>
</evidence>
<dbReference type="GO" id="GO:0051539">
    <property type="term" value="F:4 iron, 4 sulfur cluster binding"/>
    <property type="evidence" value="ECO:0007669"/>
    <property type="project" value="UniProtKB-KW"/>
</dbReference>
<evidence type="ECO:0000256" key="9">
    <source>
        <dbReference type="ARBA" id="ARBA00022756"/>
    </source>
</evidence>
<dbReference type="CDD" id="cd01335">
    <property type="entry name" value="Radical_SAM"/>
    <property type="match status" value="1"/>
</dbReference>
<comment type="function">
    <text evidence="13">Catalyzes the conversion of dethiobiotin (DTB) to biotin by the insertion of a sulfur atom into dethiobiotin via a radical-based mechanism.</text>
</comment>
<dbReference type="EC" id="2.8.1.6" evidence="3 13"/>
<protein>
    <recommendedName>
        <fullName evidence="3 13">Biotin synthase</fullName>
        <ecNumber evidence="3 13">2.8.1.6</ecNumber>
    </recommendedName>
</protein>
<feature type="domain" description="Radical SAM core" evidence="16">
    <location>
        <begin position="41"/>
        <end position="269"/>
    </location>
</feature>
<feature type="binding site" evidence="13 14">
    <location>
        <position position="100"/>
    </location>
    <ligand>
        <name>[2Fe-2S] cluster</name>
        <dbReference type="ChEBI" id="CHEBI:190135"/>
    </ligand>
</feature>
<dbReference type="NCBIfam" id="TIGR00433">
    <property type="entry name" value="bioB"/>
    <property type="match status" value="1"/>
</dbReference>
<dbReference type="SFLD" id="SFLDS00029">
    <property type="entry name" value="Radical_SAM"/>
    <property type="match status" value="1"/>
</dbReference>
<keyword evidence="11 13" id="KW-0411">Iron-sulfur</keyword>
<accession>A0A0F6W986</accession>
<comment type="cofactor">
    <cofactor evidence="13 14">
        <name>[4Fe-4S] cluster</name>
        <dbReference type="ChEBI" id="CHEBI:49883"/>
    </cofactor>
    <text evidence="13 14">Binds 1 [4Fe-4S] cluster. The cluster is coordinated with 3 cysteines and an exchangeable S-adenosyl-L-methionine.</text>
</comment>
<dbReference type="GO" id="GO:0004076">
    <property type="term" value="F:biotin synthase activity"/>
    <property type="evidence" value="ECO:0007669"/>
    <property type="project" value="UniProtKB-UniRule"/>
</dbReference>
<feature type="binding site" evidence="13 14">
    <location>
        <position position="56"/>
    </location>
    <ligand>
        <name>[4Fe-4S] cluster</name>
        <dbReference type="ChEBI" id="CHEBI:49883"/>
        <note>4Fe-4S-S-AdoMet</note>
    </ligand>
</feature>
<keyword evidence="6 13" id="KW-0949">S-adenosyl-L-methionine</keyword>
<keyword evidence="5 13" id="KW-0808">Transferase</keyword>
<feature type="binding site" evidence="13 14">
    <location>
        <position position="60"/>
    </location>
    <ligand>
        <name>[4Fe-4S] cluster</name>
        <dbReference type="ChEBI" id="CHEBI:49883"/>
        <note>4Fe-4S-S-AdoMet</note>
    </ligand>
</feature>
<evidence type="ECO:0000256" key="2">
    <source>
        <dbReference type="ARBA" id="ARBA00010765"/>
    </source>
</evidence>
<evidence type="ECO:0000256" key="3">
    <source>
        <dbReference type="ARBA" id="ARBA00012236"/>
    </source>
</evidence>
<evidence type="ECO:0000256" key="15">
    <source>
        <dbReference type="SAM" id="MobiDB-lite"/>
    </source>
</evidence>
<evidence type="ECO:0000256" key="1">
    <source>
        <dbReference type="ARBA" id="ARBA00004942"/>
    </source>
</evidence>
<keyword evidence="4 13" id="KW-0004">4Fe-4S</keyword>
<keyword evidence="18" id="KW-1185">Reference proteome</keyword>
<dbReference type="OrthoDB" id="9786826at2"/>
<comment type="catalytic activity">
    <reaction evidence="12 13">
        <text>(4R,5S)-dethiobiotin + (sulfur carrier)-SH + 2 reduced [2Fe-2S]-[ferredoxin] + 2 S-adenosyl-L-methionine = (sulfur carrier)-H + biotin + 2 5'-deoxyadenosine + 2 L-methionine + 2 oxidized [2Fe-2S]-[ferredoxin]</text>
        <dbReference type="Rhea" id="RHEA:22060"/>
        <dbReference type="Rhea" id="RHEA-COMP:10000"/>
        <dbReference type="Rhea" id="RHEA-COMP:10001"/>
        <dbReference type="Rhea" id="RHEA-COMP:14737"/>
        <dbReference type="Rhea" id="RHEA-COMP:14739"/>
        <dbReference type="ChEBI" id="CHEBI:17319"/>
        <dbReference type="ChEBI" id="CHEBI:29917"/>
        <dbReference type="ChEBI" id="CHEBI:33737"/>
        <dbReference type="ChEBI" id="CHEBI:33738"/>
        <dbReference type="ChEBI" id="CHEBI:57586"/>
        <dbReference type="ChEBI" id="CHEBI:57844"/>
        <dbReference type="ChEBI" id="CHEBI:59789"/>
        <dbReference type="ChEBI" id="CHEBI:64428"/>
        <dbReference type="ChEBI" id="CHEBI:149473"/>
        <dbReference type="EC" id="2.8.1.6"/>
    </reaction>
</comment>
<dbReference type="RefSeq" id="WP_075097729.1">
    <property type="nucleotide sequence ID" value="NZ_CP011125.1"/>
</dbReference>
<dbReference type="InterPro" id="IPR002684">
    <property type="entry name" value="Biotin_synth/BioAB"/>
</dbReference>
<dbReference type="InterPro" id="IPR007197">
    <property type="entry name" value="rSAM"/>
</dbReference>
<feature type="binding site" evidence="13 14">
    <location>
        <position position="192"/>
    </location>
    <ligand>
        <name>[2Fe-2S] cluster</name>
        <dbReference type="ChEBI" id="CHEBI:190135"/>
    </ligand>
</feature>
<dbReference type="InterPro" id="IPR024177">
    <property type="entry name" value="Biotin_synthase"/>
</dbReference>
<evidence type="ECO:0000313" key="17">
    <source>
        <dbReference type="EMBL" id="AKF10706.1"/>
    </source>
</evidence>
<dbReference type="AlphaFoldDB" id="A0A0F6W986"/>
<evidence type="ECO:0000256" key="6">
    <source>
        <dbReference type="ARBA" id="ARBA00022691"/>
    </source>
</evidence>
<feature type="binding site" evidence="13 14">
    <location>
        <position position="63"/>
    </location>
    <ligand>
        <name>[4Fe-4S] cluster</name>
        <dbReference type="ChEBI" id="CHEBI:49883"/>
        <note>4Fe-4S-S-AdoMet</note>
    </ligand>
</feature>
<evidence type="ECO:0000256" key="14">
    <source>
        <dbReference type="PIRSR" id="PIRSR001619-1"/>
    </source>
</evidence>